<dbReference type="InParanoid" id="A0A494G8V1"/>
<reference evidence="2" key="1">
    <citation type="journal article" date="2012" name="Nature">
        <title>The tomato genome sequence provides insights into fleshy fruit evolution.</title>
        <authorList>
            <consortium name="Tomato Genome Consortium"/>
        </authorList>
    </citation>
    <scope>NUCLEOTIDE SEQUENCE [LARGE SCALE GENOMIC DNA]</scope>
    <source>
        <strain evidence="2">cv. Heinz 1706</strain>
    </source>
</reference>
<dbReference type="Proteomes" id="UP000004994">
    <property type="component" value="Unassembled WGS sequence"/>
</dbReference>
<dbReference type="EnsemblPlants" id="Solyc00g015735.1.1">
    <property type="protein sequence ID" value="Solyc00g015735.1.1"/>
    <property type="gene ID" value="Solyc00g015735.1"/>
</dbReference>
<evidence type="ECO:0000313" key="2">
    <source>
        <dbReference type="EnsemblPlants" id="Solyc00g015735.1.1"/>
    </source>
</evidence>
<proteinExistence type="predicted"/>
<keyword evidence="3" id="KW-1185">Reference proteome</keyword>
<reference evidence="2" key="2">
    <citation type="submission" date="2019-04" db="UniProtKB">
        <authorList>
            <consortium name="EnsemblPlants"/>
        </authorList>
    </citation>
    <scope>IDENTIFICATION</scope>
    <source>
        <strain evidence="2">cv. Heinz 1706</strain>
    </source>
</reference>
<dbReference type="PANTHER" id="PTHR33187">
    <property type="entry name" value="WU:FI09B08"/>
    <property type="match status" value="1"/>
</dbReference>
<dbReference type="PANTHER" id="PTHR33187:SF11">
    <property type="entry name" value="AMINOTRANSFERASE-LIKE PLANT MOBILE DOMAIN-CONTAINING PROTEIN"/>
    <property type="match status" value="1"/>
</dbReference>
<feature type="region of interest" description="Disordered" evidence="1">
    <location>
        <begin position="107"/>
        <end position="126"/>
    </location>
</feature>
<sequence>MACHNVLLKTHTTIQHLVSHAIFALRLHARSNDLGLGMPTWTLGSIYCRTTSGVTCYIALGQHTRTYSRSTSGVTYNHRPWTAATITHTIGLRRAWHAIMVLGQHTQSEGGEHDMPSSPLDNKHGSTILNMV</sequence>
<evidence type="ECO:0000313" key="3">
    <source>
        <dbReference type="Proteomes" id="UP000004994"/>
    </source>
</evidence>
<organism evidence="2">
    <name type="scientific">Solanum lycopersicum</name>
    <name type="common">Tomato</name>
    <name type="synonym">Lycopersicon esculentum</name>
    <dbReference type="NCBI Taxonomy" id="4081"/>
    <lineage>
        <taxon>Eukaryota</taxon>
        <taxon>Viridiplantae</taxon>
        <taxon>Streptophyta</taxon>
        <taxon>Embryophyta</taxon>
        <taxon>Tracheophyta</taxon>
        <taxon>Spermatophyta</taxon>
        <taxon>Magnoliopsida</taxon>
        <taxon>eudicotyledons</taxon>
        <taxon>Gunneridae</taxon>
        <taxon>Pentapetalae</taxon>
        <taxon>asterids</taxon>
        <taxon>lamiids</taxon>
        <taxon>Solanales</taxon>
        <taxon>Solanaceae</taxon>
        <taxon>Solanoideae</taxon>
        <taxon>Solaneae</taxon>
        <taxon>Solanum</taxon>
        <taxon>Solanum subgen. Lycopersicon</taxon>
    </lineage>
</organism>
<dbReference type="Gramene" id="Solyc00g015735.1.1">
    <property type="protein sequence ID" value="Solyc00g015735.1.1"/>
    <property type="gene ID" value="Solyc00g015735.1"/>
</dbReference>
<accession>A0A494G8V1</accession>
<name>A0A494G8V1_SOLLC</name>
<evidence type="ECO:0000256" key="1">
    <source>
        <dbReference type="SAM" id="MobiDB-lite"/>
    </source>
</evidence>
<dbReference type="AlphaFoldDB" id="A0A494G8V1"/>
<protein>
    <submittedName>
        <fullName evidence="2">Uncharacterized protein</fullName>
    </submittedName>
</protein>